<dbReference type="InterPro" id="IPR005135">
    <property type="entry name" value="Endo/exonuclease/phosphatase"/>
</dbReference>
<dbReference type="InterPro" id="IPR036691">
    <property type="entry name" value="Endo/exonu/phosph_ase_sf"/>
</dbReference>
<name>A0AAE2BM73_9LAMI</name>
<proteinExistence type="predicted"/>
<accession>A0AAE2BM73</accession>
<comment type="caution">
    <text evidence="2">The sequence shown here is derived from an EMBL/GenBank/DDBJ whole genome shotgun (WGS) entry which is preliminary data.</text>
</comment>
<keyword evidence="3" id="KW-1185">Reference proteome</keyword>
<organism evidence="2 3">
    <name type="scientific">Sesamum angolense</name>
    <dbReference type="NCBI Taxonomy" id="2727404"/>
    <lineage>
        <taxon>Eukaryota</taxon>
        <taxon>Viridiplantae</taxon>
        <taxon>Streptophyta</taxon>
        <taxon>Embryophyta</taxon>
        <taxon>Tracheophyta</taxon>
        <taxon>Spermatophyta</taxon>
        <taxon>Magnoliopsida</taxon>
        <taxon>eudicotyledons</taxon>
        <taxon>Gunneridae</taxon>
        <taxon>Pentapetalae</taxon>
        <taxon>asterids</taxon>
        <taxon>lamiids</taxon>
        <taxon>Lamiales</taxon>
        <taxon>Pedaliaceae</taxon>
        <taxon>Sesamum</taxon>
    </lineage>
</organism>
<dbReference type="AlphaFoldDB" id="A0AAE2BM73"/>
<dbReference type="Pfam" id="PF03372">
    <property type="entry name" value="Exo_endo_phos"/>
    <property type="match status" value="1"/>
</dbReference>
<dbReference type="GO" id="GO:0003824">
    <property type="term" value="F:catalytic activity"/>
    <property type="evidence" value="ECO:0007669"/>
    <property type="project" value="InterPro"/>
</dbReference>
<evidence type="ECO:0000259" key="1">
    <source>
        <dbReference type="Pfam" id="PF03372"/>
    </source>
</evidence>
<reference evidence="2" key="1">
    <citation type="submission" date="2020-06" db="EMBL/GenBank/DDBJ databases">
        <authorList>
            <person name="Li T."/>
            <person name="Hu X."/>
            <person name="Zhang T."/>
            <person name="Song X."/>
            <person name="Zhang H."/>
            <person name="Dai N."/>
            <person name="Sheng W."/>
            <person name="Hou X."/>
            <person name="Wei L."/>
        </authorList>
    </citation>
    <scope>NUCLEOTIDE SEQUENCE</scope>
    <source>
        <strain evidence="2">K16</strain>
        <tissue evidence="2">Leaf</tissue>
    </source>
</reference>
<reference evidence="2" key="2">
    <citation type="journal article" date="2024" name="Plant">
        <title>Genomic evolution and insights into agronomic trait innovations of Sesamum species.</title>
        <authorList>
            <person name="Miao H."/>
            <person name="Wang L."/>
            <person name="Qu L."/>
            <person name="Liu H."/>
            <person name="Sun Y."/>
            <person name="Le M."/>
            <person name="Wang Q."/>
            <person name="Wei S."/>
            <person name="Zheng Y."/>
            <person name="Lin W."/>
            <person name="Duan Y."/>
            <person name="Cao H."/>
            <person name="Xiong S."/>
            <person name="Wang X."/>
            <person name="Wei L."/>
            <person name="Li C."/>
            <person name="Ma Q."/>
            <person name="Ju M."/>
            <person name="Zhao R."/>
            <person name="Li G."/>
            <person name="Mu C."/>
            <person name="Tian Q."/>
            <person name="Mei H."/>
            <person name="Zhang T."/>
            <person name="Gao T."/>
            <person name="Zhang H."/>
        </authorList>
    </citation>
    <scope>NUCLEOTIDE SEQUENCE</scope>
    <source>
        <strain evidence="2">K16</strain>
    </source>
</reference>
<dbReference type="PANTHER" id="PTHR35218">
    <property type="entry name" value="RNASE H DOMAIN-CONTAINING PROTEIN"/>
    <property type="match status" value="1"/>
</dbReference>
<sequence length="275" mass="31573">MQGNLSTYKTPNTHTPALPHRVQSSLEPTLHNKESNSTLVDLPLTLSDPFDLGPLIAKSKPKCYTNNKIIKRKPLTQPTHTWTWKRKLPPSFFAFEEPEVRLGKRTATLESKPMDENGRQSPSSIMNYIVWNCQGLGGPWTIRHLRELVREYNPPLVFLIETKCKSRKLDNVRRILDMHGLGVDTIGKSGGLALLWNKKIHVDLLSFSQGHIDARILLSEDDCYWRFTRFYGSPDASKRSTSWDLLRRLSTISNLLWLCAGDFNAIISRHREREL</sequence>
<dbReference type="SUPFAM" id="SSF56219">
    <property type="entry name" value="DNase I-like"/>
    <property type="match status" value="1"/>
</dbReference>
<feature type="domain" description="Endonuclease/exonuclease/phosphatase" evidence="1">
    <location>
        <begin position="130"/>
        <end position="265"/>
    </location>
</feature>
<evidence type="ECO:0000313" key="3">
    <source>
        <dbReference type="Proteomes" id="UP001289374"/>
    </source>
</evidence>
<dbReference type="Gene3D" id="3.60.10.10">
    <property type="entry name" value="Endonuclease/exonuclease/phosphatase"/>
    <property type="match status" value="1"/>
</dbReference>
<protein>
    <recommendedName>
        <fullName evidence="1">Endonuclease/exonuclease/phosphatase domain-containing protein</fullName>
    </recommendedName>
</protein>
<evidence type="ECO:0000313" key="2">
    <source>
        <dbReference type="EMBL" id="KAK4390483.1"/>
    </source>
</evidence>
<dbReference type="Proteomes" id="UP001289374">
    <property type="component" value="Unassembled WGS sequence"/>
</dbReference>
<dbReference type="EMBL" id="JACGWL010000012">
    <property type="protein sequence ID" value="KAK4390483.1"/>
    <property type="molecule type" value="Genomic_DNA"/>
</dbReference>
<gene>
    <name evidence="2" type="ORF">Sango_2111600</name>
</gene>
<dbReference type="PANTHER" id="PTHR35218:SF9">
    <property type="entry name" value="ENDONUCLEASE_EXONUCLEASE_PHOSPHATASE DOMAIN-CONTAINING PROTEIN"/>
    <property type="match status" value="1"/>
</dbReference>